<proteinExistence type="predicted"/>
<keyword evidence="1" id="KW-0732">Signal</keyword>
<dbReference type="AlphaFoldDB" id="A0A820SIN7"/>
<evidence type="ECO:0000313" key="3">
    <source>
        <dbReference type="EMBL" id="CAF4451150.1"/>
    </source>
</evidence>
<evidence type="ECO:0000256" key="1">
    <source>
        <dbReference type="SAM" id="SignalP"/>
    </source>
</evidence>
<feature type="non-terminal residue" evidence="3">
    <location>
        <position position="1"/>
    </location>
</feature>
<dbReference type="EMBL" id="CAJOBB010031484">
    <property type="protein sequence ID" value="CAF4451150.1"/>
    <property type="molecule type" value="Genomic_DNA"/>
</dbReference>
<evidence type="ECO:0000313" key="4">
    <source>
        <dbReference type="Proteomes" id="UP000663868"/>
    </source>
</evidence>
<sequence length="107" mass="11803">MKRTGMTTVLGMLNILSPVQTKSWKKYQKTYSDALDVVKDKSLRRAATEAREQSSESADQQQIKNIKVSVDGTWLTRRGHSSLHGIATVCSTSDPPICLPSPNCLPL</sequence>
<dbReference type="InterPro" id="IPR049012">
    <property type="entry name" value="Mutator_transp_dom"/>
</dbReference>
<feature type="chain" id="PRO_5032543573" description="Mutator-like transposase domain-containing protein" evidence="1">
    <location>
        <begin position="22"/>
        <end position="107"/>
    </location>
</feature>
<dbReference type="Proteomes" id="UP000663868">
    <property type="component" value="Unassembled WGS sequence"/>
</dbReference>
<organism evidence="3 4">
    <name type="scientific">Adineta steineri</name>
    <dbReference type="NCBI Taxonomy" id="433720"/>
    <lineage>
        <taxon>Eukaryota</taxon>
        <taxon>Metazoa</taxon>
        <taxon>Spiralia</taxon>
        <taxon>Gnathifera</taxon>
        <taxon>Rotifera</taxon>
        <taxon>Eurotatoria</taxon>
        <taxon>Bdelloidea</taxon>
        <taxon>Adinetida</taxon>
        <taxon>Adinetidae</taxon>
        <taxon>Adineta</taxon>
    </lineage>
</organism>
<reference evidence="3" key="1">
    <citation type="submission" date="2021-02" db="EMBL/GenBank/DDBJ databases">
        <authorList>
            <person name="Nowell W R."/>
        </authorList>
    </citation>
    <scope>NUCLEOTIDE SEQUENCE</scope>
</reference>
<feature type="signal peptide" evidence="1">
    <location>
        <begin position="1"/>
        <end position="21"/>
    </location>
</feature>
<name>A0A820SIN7_9BILA</name>
<evidence type="ECO:0000259" key="2">
    <source>
        <dbReference type="Pfam" id="PF20700"/>
    </source>
</evidence>
<feature type="domain" description="Mutator-like transposase" evidence="2">
    <location>
        <begin position="3"/>
        <end position="93"/>
    </location>
</feature>
<accession>A0A820SIN7</accession>
<comment type="caution">
    <text evidence="3">The sequence shown here is derived from an EMBL/GenBank/DDBJ whole genome shotgun (WGS) entry which is preliminary data.</text>
</comment>
<protein>
    <recommendedName>
        <fullName evidence="2">Mutator-like transposase domain-containing protein</fullName>
    </recommendedName>
</protein>
<gene>
    <name evidence="3" type="ORF">KXQ929_LOCUS53960</name>
</gene>
<dbReference type="Pfam" id="PF20700">
    <property type="entry name" value="Mutator"/>
    <property type="match status" value="1"/>
</dbReference>